<sequence length="220" mass="23244">MPPTLSSTFATTLTHPASLLFTGIATNFLTEHHTPPTQRPARHSSPTFSLPTTLTTTVDDLRPCFILFSRSPSSTNHLPPSQLTNPASFNPSTTPPIPSSHLTPPTFTIIGTPVPLFSSGSGALPTSFFSTRSPELSSTTFLFFPSATTLAQVRDFCTSALSATGVPSRIALGSVGTDCALSLHDSAGTGFPLVSRNCISISETLSLNTRTSSCRRSIIF</sequence>
<evidence type="ECO:0000313" key="3">
    <source>
        <dbReference type="Proteomes" id="UP000276215"/>
    </source>
</evidence>
<feature type="region of interest" description="Disordered" evidence="1">
    <location>
        <begin position="73"/>
        <end position="96"/>
    </location>
</feature>
<protein>
    <submittedName>
        <fullName evidence="2">Uncharacterized protein</fullName>
    </submittedName>
</protein>
<dbReference type="AlphaFoldDB" id="A0A3N4JM56"/>
<feature type="compositionally biased region" description="Polar residues" evidence="1">
    <location>
        <begin position="73"/>
        <end position="92"/>
    </location>
</feature>
<feature type="region of interest" description="Disordered" evidence="1">
    <location>
        <begin position="30"/>
        <end position="49"/>
    </location>
</feature>
<reference evidence="2 3" key="1">
    <citation type="journal article" date="2018" name="Nat. Ecol. Evol.">
        <title>Pezizomycetes genomes reveal the molecular basis of ectomycorrhizal truffle lifestyle.</title>
        <authorList>
            <person name="Murat C."/>
            <person name="Payen T."/>
            <person name="Noel B."/>
            <person name="Kuo A."/>
            <person name="Morin E."/>
            <person name="Chen J."/>
            <person name="Kohler A."/>
            <person name="Krizsan K."/>
            <person name="Balestrini R."/>
            <person name="Da Silva C."/>
            <person name="Montanini B."/>
            <person name="Hainaut M."/>
            <person name="Levati E."/>
            <person name="Barry K.W."/>
            <person name="Belfiori B."/>
            <person name="Cichocki N."/>
            <person name="Clum A."/>
            <person name="Dockter R.B."/>
            <person name="Fauchery L."/>
            <person name="Guy J."/>
            <person name="Iotti M."/>
            <person name="Le Tacon F."/>
            <person name="Lindquist E.A."/>
            <person name="Lipzen A."/>
            <person name="Malagnac F."/>
            <person name="Mello A."/>
            <person name="Molinier V."/>
            <person name="Miyauchi S."/>
            <person name="Poulain J."/>
            <person name="Riccioni C."/>
            <person name="Rubini A."/>
            <person name="Sitrit Y."/>
            <person name="Splivallo R."/>
            <person name="Traeger S."/>
            <person name="Wang M."/>
            <person name="Zifcakova L."/>
            <person name="Wipf D."/>
            <person name="Zambonelli A."/>
            <person name="Paolocci F."/>
            <person name="Nowrousian M."/>
            <person name="Ottonello S."/>
            <person name="Baldrian P."/>
            <person name="Spatafora J.W."/>
            <person name="Henrissat B."/>
            <person name="Nagy L.G."/>
            <person name="Aury J.M."/>
            <person name="Wincker P."/>
            <person name="Grigoriev I.V."/>
            <person name="Bonfante P."/>
            <person name="Martin F.M."/>
        </authorList>
    </citation>
    <scope>NUCLEOTIDE SEQUENCE [LARGE SCALE GENOMIC DNA]</scope>
    <source>
        <strain evidence="2 3">120613-1</strain>
    </source>
</reference>
<gene>
    <name evidence="2" type="ORF">L873DRAFT_1844627</name>
</gene>
<dbReference type="EMBL" id="ML120401">
    <property type="protein sequence ID" value="RPA97851.1"/>
    <property type="molecule type" value="Genomic_DNA"/>
</dbReference>
<name>A0A3N4JM56_9PEZI</name>
<proteinExistence type="predicted"/>
<evidence type="ECO:0000313" key="2">
    <source>
        <dbReference type="EMBL" id="RPA97851.1"/>
    </source>
</evidence>
<evidence type="ECO:0000256" key="1">
    <source>
        <dbReference type="SAM" id="MobiDB-lite"/>
    </source>
</evidence>
<dbReference type="Proteomes" id="UP000276215">
    <property type="component" value="Unassembled WGS sequence"/>
</dbReference>
<keyword evidence="3" id="KW-1185">Reference proteome</keyword>
<accession>A0A3N4JM56</accession>
<organism evidence="2 3">
    <name type="scientific">Choiromyces venosus 120613-1</name>
    <dbReference type="NCBI Taxonomy" id="1336337"/>
    <lineage>
        <taxon>Eukaryota</taxon>
        <taxon>Fungi</taxon>
        <taxon>Dikarya</taxon>
        <taxon>Ascomycota</taxon>
        <taxon>Pezizomycotina</taxon>
        <taxon>Pezizomycetes</taxon>
        <taxon>Pezizales</taxon>
        <taxon>Tuberaceae</taxon>
        <taxon>Choiromyces</taxon>
    </lineage>
</organism>